<dbReference type="AlphaFoldDB" id="A0A483KD84"/>
<feature type="signal peptide" evidence="1">
    <location>
        <begin position="1"/>
        <end position="20"/>
    </location>
</feature>
<comment type="caution">
    <text evidence="2">The sequence shown here is derived from an EMBL/GenBank/DDBJ whole genome shotgun (WGS) entry which is preliminary data.</text>
</comment>
<organism evidence="2">
    <name type="scientific">Klebsiella quasipneumoniae</name>
    <dbReference type="NCBI Taxonomy" id="1463165"/>
    <lineage>
        <taxon>Bacteria</taxon>
        <taxon>Pseudomonadati</taxon>
        <taxon>Pseudomonadota</taxon>
        <taxon>Gammaproteobacteria</taxon>
        <taxon>Enterobacterales</taxon>
        <taxon>Enterobacteriaceae</taxon>
        <taxon>Klebsiella/Raoultella group</taxon>
        <taxon>Klebsiella</taxon>
        <taxon>Klebsiella pneumoniae complex</taxon>
    </lineage>
</organism>
<sequence>MKTSLLLLIAVLVISGELHADTVFYQDSRFVGHSLFSGTVSKAKHHNKLAMNFGICQLRKIIRSVTDSDAKKDA</sequence>
<gene>
    <name evidence="2" type="ORF">ETE84_20540</name>
</gene>
<accession>A0A483KD84</accession>
<reference evidence="2" key="1">
    <citation type="submission" date="2019-01" db="EMBL/GenBank/DDBJ databases">
        <authorList>
            <person name="Lista F."/>
            <person name="Anselmo A."/>
        </authorList>
    </citation>
    <scope>NUCLEOTIDE SEQUENCE</scope>
    <source>
        <strain evidence="2">8S</strain>
    </source>
</reference>
<evidence type="ECO:0000313" key="2">
    <source>
        <dbReference type="EMBL" id="TCX59400.1"/>
    </source>
</evidence>
<evidence type="ECO:0000256" key="1">
    <source>
        <dbReference type="SAM" id="SignalP"/>
    </source>
</evidence>
<name>A0A483KD84_9ENTR</name>
<dbReference type="EMBL" id="SDCO01000014">
    <property type="protein sequence ID" value="TCX59400.1"/>
    <property type="molecule type" value="Genomic_DNA"/>
</dbReference>
<feature type="chain" id="PRO_5019752888" evidence="1">
    <location>
        <begin position="21"/>
        <end position="74"/>
    </location>
</feature>
<proteinExistence type="predicted"/>
<keyword evidence="1" id="KW-0732">Signal</keyword>
<protein>
    <submittedName>
        <fullName evidence="2">Uncharacterized protein</fullName>
    </submittedName>
</protein>
<dbReference type="RefSeq" id="WP_048335735.1">
    <property type="nucleotide sequence ID" value="NZ_BIHV01000002.1"/>
</dbReference>